<keyword evidence="2" id="KW-1185">Reference proteome</keyword>
<feature type="non-terminal residue" evidence="1">
    <location>
        <position position="1"/>
    </location>
</feature>
<sequence length="88" mass="9874">DRASQLLAQGVPHGLPKSYRALADHGDVPRTTLQYHARGRRSKEEKAQSQLYLFPWEEKALVEFLVHQDALGHSVQVKHLCSIAFGLA</sequence>
<feature type="non-terminal residue" evidence="1">
    <location>
        <position position="88"/>
    </location>
</feature>
<proteinExistence type="predicted"/>
<dbReference type="Proteomes" id="UP000800092">
    <property type="component" value="Unassembled WGS sequence"/>
</dbReference>
<organism evidence="1 2">
    <name type="scientific">Viridothelium virens</name>
    <name type="common">Speckled blister lichen</name>
    <name type="synonym">Trypethelium virens</name>
    <dbReference type="NCBI Taxonomy" id="1048519"/>
    <lineage>
        <taxon>Eukaryota</taxon>
        <taxon>Fungi</taxon>
        <taxon>Dikarya</taxon>
        <taxon>Ascomycota</taxon>
        <taxon>Pezizomycotina</taxon>
        <taxon>Dothideomycetes</taxon>
        <taxon>Dothideomycetes incertae sedis</taxon>
        <taxon>Trypetheliales</taxon>
        <taxon>Trypetheliaceae</taxon>
        <taxon>Viridothelium</taxon>
    </lineage>
</organism>
<evidence type="ECO:0000313" key="1">
    <source>
        <dbReference type="EMBL" id="KAF2228464.1"/>
    </source>
</evidence>
<dbReference type="EMBL" id="ML991936">
    <property type="protein sequence ID" value="KAF2228464.1"/>
    <property type="molecule type" value="Genomic_DNA"/>
</dbReference>
<reference evidence="1" key="1">
    <citation type="journal article" date="2020" name="Stud. Mycol.">
        <title>101 Dothideomycetes genomes: a test case for predicting lifestyles and emergence of pathogens.</title>
        <authorList>
            <person name="Haridas S."/>
            <person name="Albert R."/>
            <person name="Binder M."/>
            <person name="Bloem J."/>
            <person name="Labutti K."/>
            <person name="Salamov A."/>
            <person name="Andreopoulos B."/>
            <person name="Baker S."/>
            <person name="Barry K."/>
            <person name="Bills G."/>
            <person name="Bluhm B."/>
            <person name="Cannon C."/>
            <person name="Castanera R."/>
            <person name="Culley D."/>
            <person name="Daum C."/>
            <person name="Ezra D."/>
            <person name="Gonzalez J."/>
            <person name="Henrissat B."/>
            <person name="Kuo A."/>
            <person name="Liang C."/>
            <person name="Lipzen A."/>
            <person name="Lutzoni F."/>
            <person name="Magnuson J."/>
            <person name="Mondo S."/>
            <person name="Nolan M."/>
            <person name="Ohm R."/>
            <person name="Pangilinan J."/>
            <person name="Park H.-J."/>
            <person name="Ramirez L."/>
            <person name="Alfaro M."/>
            <person name="Sun H."/>
            <person name="Tritt A."/>
            <person name="Yoshinaga Y."/>
            <person name="Zwiers L.-H."/>
            <person name="Turgeon B."/>
            <person name="Goodwin S."/>
            <person name="Spatafora J."/>
            <person name="Crous P."/>
            <person name="Grigoriev I."/>
        </authorList>
    </citation>
    <scope>NUCLEOTIDE SEQUENCE</scope>
    <source>
        <strain evidence="1">Tuck. ex Michener</strain>
    </source>
</reference>
<evidence type="ECO:0000313" key="2">
    <source>
        <dbReference type="Proteomes" id="UP000800092"/>
    </source>
</evidence>
<evidence type="ECO:0008006" key="3">
    <source>
        <dbReference type="Google" id="ProtNLM"/>
    </source>
</evidence>
<dbReference type="AlphaFoldDB" id="A0A6A6GRS3"/>
<protein>
    <recommendedName>
        <fullName evidence="3">HTH CENPB-type domain-containing protein</fullName>
    </recommendedName>
</protein>
<name>A0A6A6GRS3_VIRVR</name>
<accession>A0A6A6GRS3</accession>
<dbReference type="OrthoDB" id="5420958at2759"/>
<gene>
    <name evidence="1" type="ORF">EV356DRAFT_436515</name>
</gene>